<organism evidence="1 2">
    <name type="scientific">Runella defluvii</name>
    <dbReference type="NCBI Taxonomy" id="370973"/>
    <lineage>
        <taxon>Bacteria</taxon>
        <taxon>Pseudomonadati</taxon>
        <taxon>Bacteroidota</taxon>
        <taxon>Cytophagia</taxon>
        <taxon>Cytophagales</taxon>
        <taxon>Spirosomataceae</taxon>
        <taxon>Runella</taxon>
    </lineage>
</organism>
<dbReference type="EMBL" id="JACIBY010000001">
    <property type="protein sequence ID" value="MBB3836432.1"/>
    <property type="molecule type" value="Genomic_DNA"/>
</dbReference>
<protein>
    <recommendedName>
        <fullName evidence="3">DUF3352 domain-containing protein</fullName>
    </recommendedName>
</protein>
<accession>A0A7W6ENN3</accession>
<name>A0A7W6ENN3_9BACT</name>
<dbReference type="RefSeq" id="WP_183971186.1">
    <property type="nucleotide sequence ID" value="NZ_JACIBY010000001.1"/>
</dbReference>
<comment type="caution">
    <text evidence="1">The sequence shown here is derived from an EMBL/GenBank/DDBJ whole genome shotgun (WGS) entry which is preliminary data.</text>
</comment>
<dbReference type="AlphaFoldDB" id="A0A7W6ENN3"/>
<dbReference type="Proteomes" id="UP000541352">
    <property type="component" value="Unassembled WGS sequence"/>
</dbReference>
<keyword evidence="2" id="KW-1185">Reference proteome</keyword>
<gene>
    <name evidence="1" type="ORF">FHS57_000414</name>
</gene>
<evidence type="ECO:0000313" key="2">
    <source>
        <dbReference type="Proteomes" id="UP000541352"/>
    </source>
</evidence>
<reference evidence="1 2" key="1">
    <citation type="submission" date="2020-08" db="EMBL/GenBank/DDBJ databases">
        <title>Genomic Encyclopedia of Type Strains, Phase IV (KMG-IV): sequencing the most valuable type-strain genomes for metagenomic binning, comparative biology and taxonomic classification.</title>
        <authorList>
            <person name="Goeker M."/>
        </authorList>
    </citation>
    <scope>NUCLEOTIDE SEQUENCE [LARGE SCALE GENOMIC DNA]</scope>
    <source>
        <strain evidence="1 2">DSM 17976</strain>
    </source>
</reference>
<sequence>MNRRGIIVAISLVILLAGWWGFQRWQMYSATVWKLLPENAFLVLQSQRIQDTTFKVQKGGIEMREVPLLNLAAHQIDHFRLLSDDSTKADKLLKNRGITYVLQKTSSGRFVYLVFLPLDAFQSYNWLESPTSSKVRVTSHLHSGQKIYDVTTPTSDPIFAYTRFNNFIVSCISGDVLEDWIRYASSPLRTTRPSRFETIKDDTSELSIFLDNTLLSDVLRRDVSTKSDAGLLYFLSFLPSIESLHLDPVFSSKNTTLTSKGKKIKVEGYLDALNDQKASPFKNTFFIPNNTAIMYRLGFDDAGLFTRKLRGQLQSLSADSINQSRSALQSLISASRIDSFYRFAHKELLLCQLEPNNVLTKGQVILQQVSPNTSLEPFIRRLAILLNKNKGLPIEPFQGGKVYRIDWSELPAVLFGGLFKGFPKCYVAFHKNFVVYANDSQVLKDYLIDLEYQRTWANSAVYNAFFDKTFRASNFTFVINPRKSKEYMGSGFMNYLFKALSYDITEQLPFDQLVFQSAYKKSRAYSSLTFGRLSKASSAKILNKVFLQQELEIPEAPSGGIFTVRNYPNGMEKVIIATASNELLNPLAEEKKRKIAKLDAPIVSNIYSVDFLSVGRLQYVFATEKSLNVVDEDDQQRYMTIPSIRLPLGRKIRSLQQLESGIEGSFRFLVIDTNGFLYLWNSPTQPPILLNTSRPFADLLLPIQEVEYQSKRHFLFTQSTGQIGLINESGVIPEPYKIDFKINLSGPFFGVFLPENNSTRLIGVTKYGEFIENTLAGKTIDRRQLFRTDPTSFFRAKAAPNNRDWLLFRESETQFAVLDKKGNELFSAKGLIAAKNQVQYHYLSSEVKFLSVKSGNYTTLYDLKGYQIGDKPFPSEYPVRINLVEGYNKLLIYGFANKKIQVWSLKLR</sequence>
<evidence type="ECO:0008006" key="3">
    <source>
        <dbReference type="Google" id="ProtNLM"/>
    </source>
</evidence>
<evidence type="ECO:0000313" key="1">
    <source>
        <dbReference type="EMBL" id="MBB3836432.1"/>
    </source>
</evidence>
<proteinExistence type="predicted"/>